<feature type="transmembrane region" description="Helical" evidence="6">
    <location>
        <begin position="44"/>
        <end position="66"/>
    </location>
</feature>
<reference evidence="7" key="1">
    <citation type="journal article" date="2020" name="Fungal Divers.">
        <title>Resolving the Mortierellaceae phylogeny through synthesis of multi-gene phylogenetics and phylogenomics.</title>
        <authorList>
            <person name="Vandepol N."/>
            <person name="Liber J."/>
            <person name="Desiro A."/>
            <person name="Na H."/>
            <person name="Kennedy M."/>
            <person name="Barry K."/>
            <person name="Grigoriev I.V."/>
            <person name="Miller A.N."/>
            <person name="O'Donnell K."/>
            <person name="Stajich J.E."/>
            <person name="Bonito G."/>
        </authorList>
    </citation>
    <scope>NUCLEOTIDE SEQUENCE</scope>
    <source>
        <strain evidence="7">BC1065</strain>
    </source>
</reference>
<feature type="transmembrane region" description="Helical" evidence="6">
    <location>
        <begin position="284"/>
        <end position="308"/>
    </location>
</feature>
<dbReference type="Pfam" id="PF13520">
    <property type="entry name" value="AA_permease_2"/>
    <property type="match status" value="1"/>
</dbReference>
<dbReference type="AlphaFoldDB" id="A0A9P6QMI6"/>
<evidence type="ECO:0000256" key="1">
    <source>
        <dbReference type="ARBA" id="ARBA00004141"/>
    </source>
</evidence>
<feature type="transmembrane region" description="Helical" evidence="6">
    <location>
        <begin position="115"/>
        <end position="134"/>
    </location>
</feature>
<dbReference type="Proteomes" id="UP000807716">
    <property type="component" value="Unassembled WGS sequence"/>
</dbReference>
<dbReference type="PANTHER" id="PTHR45649:SF26">
    <property type="entry name" value="OS04G0435100 PROTEIN"/>
    <property type="match status" value="1"/>
</dbReference>
<comment type="caution">
    <text evidence="7">The sequence shown here is derived from an EMBL/GenBank/DDBJ whole genome shotgun (WGS) entry which is preliminary data.</text>
</comment>
<comment type="subcellular location">
    <subcellularLocation>
        <location evidence="1">Membrane</location>
        <topology evidence="1">Multi-pass membrane protein</topology>
    </subcellularLocation>
</comment>
<evidence type="ECO:0000256" key="6">
    <source>
        <dbReference type="SAM" id="Phobius"/>
    </source>
</evidence>
<protein>
    <recommendedName>
        <fullName evidence="9">Amino acid transporter</fullName>
    </recommendedName>
</protein>
<evidence type="ECO:0000256" key="4">
    <source>
        <dbReference type="ARBA" id="ARBA00022989"/>
    </source>
</evidence>
<feature type="transmembrane region" description="Helical" evidence="6">
    <location>
        <begin position="355"/>
        <end position="375"/>
    </location>
</feature>
<dbReference type="PIRSF" id="PIRSF006060">
    <property type="entry name" value="AA_transporter"/>
    <property type="match status" value="1"/>
</dbReference>
<feature type="transmembrane region" description="Helical" evidence="6">
    <location>
        <begin position="78"/>
        <end position="95"/>
    </location>
</feature>
<dbReference type="OrthoDB" id="10054429at2759"/>
<keyword evidence="3 6" id="KW-0812">Transmembrane</keyword>
<evidence type="ECO:0000313" key="8">
    <source>
        <dbReference type="Proteomes" id="UP000807716"/>
    </source>
</evidence>
<keyword evidence="5 6" id="KW-0472">Membrane</keyword>
<dbReference type="InterPro" id="IPR002293">
    <property type="entry name" value="AA/rel_permease1"/>
</dbReference>
<evidence type="ECO:0000256" key="5">
    <source>
        <dbReference type="ARBA" id="ARBA00023136"/>
    </source>
</evidence>
<evidence type="ECO:0000313" key="7">
    <source>
        <dbReference type="EMBL" id="KAG0269933.1"/>
    </source>
</evidence>
<feature type="transmembrane region" description="Helical" evidence="6">
    <location>
        <begin position="12"/>
        <end position="32"/>
    </location>
</feature>
<feature type="transmembrane region" description="Helical" evidence="6">
    <location>
        <begin position="320"/>
        <end position="343"/>
    </location>
</feature>
<evidence type="ECO:0000256" key="2">
    <source>
        <dbReference type="ARBA" id="ARBA00022448"/>
    </source>
</evidence>
<keyword evidence="8" id="KW-1185">Reference proteome</keyword>
<name>A0A9P6QMI6_9FUNG</name>
<feature type="transmembrane region" description="Helical" evidence="6">
    <location>
        <begin position="209"/>
        <end position="238"/>
    </location>
</feature>
<proteinExistence type="predicted"/>
<keyword evidence="4 6" id="KW-1133">Transmembrane helix</keyword>
<feature type="transmembrane region" description="Helical" evidence="6">
    <location>
        <begin position="259"/>
        <end position="278"/>
    </location>
</feature>
<dbReference type="GO" id="GO:0022857">
    <property type="term" value="F:transmembrane transporter activity"/>
    <property type="evidence" value="ECO:0007669"/>
    <property type="project" value="InterPro"/>
</dbReference>
<keyword evidence="2" id="KW-0813">Transport</keyword>
<dbReference type="Gene3D" id="1.20.1740.10">
    <property type="entry name" value="Amino acid/polyamine transporter I"/>
    <property type="match status" value="1"/>
</dbReference>
<organism evidence="7 8">
    <name type="scientific">Actinomortierella ambigua</name>
    <dbReference type="NCBI Taxonomy" id="1343610"/>
    <lineage>
        <taxon>Eukaryota</taxon>
        <taxon>Fungi</taxon>
        <taxon>Fungi incertae sedis</taxon>
        <taxon>Mucoromycota</taxon>
        <taxon>Mortierellomycotina</taxon>
        <taxon>Mortierellomycetes</taxon>
        <taxon>Mortierellales</taxon>
        <taxon>Mortierellaceae</taxon>
        <taxon>Actinomortierella</taxon>
    </lineage>
</organism>
<evidence type="ECO:0000256" key="3">
    <source>
        <dbReference type="ARBA" id="ARBA00022692"/>
    </source>
</evidence>
<evidence type="ECO:0008006" key="9">
    <source>
        <dbReference type="Google" id="ProtNLM"/>
    </source>
</evidence>
<dbReference type="GO" id="GO:0016020">
    <property type="term" value="C:membrane"/>
    <property type="evidence" value="ECO:0007669"/>
    <property type="project" value="UniProtKB-SubCell"/>
</dbReference>
<accession>A0A9P6QMI6</accession>
<dbReference type="EMBL" id="JAAAJB010000015">
    <property type="protein sequence ID" value="KAG0269933.1"/>
    <property type="molecule type" value="Genomic_DNA"/>
</dbReference>
<dbReference type="PANTHER" id="PTHR45649">
    <property type="entry name" value="AMINO-ACID PERMEASE BAT1"/>
    <property type="match status" value="1"/>
</dbReference>
<feature type="transmembrane region" description="Helical" evidence="6">
    <location>
        <begin position="155"/>
        <end position="177"/>
    </location>
</feature>
<gene>
    <name evidence="7" type="ORF">DFQ27_001482</name>
</gene>
<sequence length="426" mass="46957">MYIFILDNNLLLYGSVVIAIASTDLAMARFLGSVISMTTSYNPSTYVIFAMYVGILFLHGFINSMAVRLNGTFNSISVWWHIIGTVVLIAVPLANTPEFAPASFVFTQWVNETGWSSGFYVFMLGLLQSQYTLSGYDAAAHMAEETKDAQKRGPWGIIWSIVSAFVVGWVFLIGITFCITDFQGQVMEPAVGVTLAQILFDHVGRTGTIFLIIIILGGQFFCGSALTLASSRMVYAFARDGALPLSKYLRRLDKKKSPVAAVWFNIAFSLILGVPYMWSDEVYTAIVSVNTIASSVSYLIPILCRIILARKTFQRGPFHLGRFSIPVGIVASLWICVTSVLFVCPTEYPVTAGNMNYALVPFVLVIGLCTIYYAVWGRKWFRPGSGRDFADDEDAESMEHADDDLKVADVGDAKTGAFATEKQELD</sequence>